<dbReference type="InterPro" id="IPR011059">
    <property type="entry name" value="Metal-dep_hydrolase_composite"/>
</dbReference>
<dbReference type="Gene3D" id="3.30.110.90">
    <property type="entry name" value="Amidohydrolase"/>
    <property type="match status" value="1"/>
</dbReference>
<gene>
    <name evidence="2" type="ORF">SAMN04488122_2724</name>
</gene>
<proteinExistence type="predicted"/>
<dbReference type="InterPro" id="IPR032466">
    <property type="entry name" value="Metal_Hydrolase"/>
</dbReference>
<reference evidence="3" key="1">
    <citation type="submission" date="2016-10" db="EMBL/GenBank/DDBJ databases">
        <authorList>
            <person name="Varghese N."/>
            <person name="Submissions S."/>
        </authorList>
    </citation>
    <scope>NUCLEOTIDE SEQUENCE [LARGE SCALE GENOMIC DNA]</scope>
    <source>
        <strain evidence="3">DSM 3695</strain>
    </source>
</reference>
<evidence type="ECO:0000313" key="2">
    <source>
        <dbReference type="EMBL" id="SEW39272.1"/>
    </source>
</evidence>
<dbReference type="PANTHER" id="PTHR43135:SF3">
    <property type="entry name" value="ALPHA-D-RIBOSE 1-METHYLPHOSPHONATE 5-TRIPHOSPHATE DIPHOSPHATASE"/>
    <property type="match status" value="1"/>
</dbReference>
<feature type="domain" description="Amidohydrolase-related" evidence="1">
    <location>
        <begin position="74"/>
        <end position="412"/>
    </location>
</feature>
<dbReference type="Gene3D" id="1.20.58.520">
    <property type="entry name" value="Amidohydrolase"/>
    <property type="match status" value="1"/>
</dbReference>
<dbReference type="Gene3D" id="2.30.40.10">
    <property type="entry name" value="Urease, subunit C, domain 1"/>
    <property type="match status" value="1"/>
</dbReference>
<evidence type="ECO:0000259" key="1">
    <source>
        <dbReference type="Pfam" id="PF01979"/>
    </source>
</evidence>
<keyword evidence="3" id="KW-1185">Reference proteome</keyword>
<dbReference type="Proteomes" id="UP000199310">
    <property type="component" value="Unassembled WGS sequence"/>
</dbReference>
<organism evidence="2 3">
    <name type="scientific">Chitinophaga arvensicola</name>
    <dbReference type="NCBI Taxonomy" id="29529"/>
    <lineage>
        <taxon>Bacteria</taxon>
        <taxon>Pseudomonadati</taxon>
        <taxon>Bacteroidota</taxon>
        <taxon>Chitinophagia</taxon>
        <taxon>Chitinophagales</taxon>
        <taxon>Chitinophagaceae</taxon>
        <taxon>Chitinophaga</taxon>
    </lineage>
</organism>
<dbReference type="GO" id="GO:0016810">
    <property type="term" value="F:hydrolase activity, acting on carbon-nitrogen (but not peptide) bonds"/>
    <property type="evidence" value="ECO:0007669"/>
    <property type="project" value="InterPro"/>
</dbReference>
<dbReference type="EMBL" id="FOJG01000001">
    <property type="protein sequence ID" value="SEW39272.1"/>
    <property type="molecule type" value="Genomic_DNA"/>
</dbReference>
<dbReference type="AlphaFoldDB" id="A0A1I0RF14"/>
<dbReference type="OrthoDB" id="9797498at2"/>
<dbReference type="PANTHER" id="PTHR43135">
    <property type="entry name" value="ALPHA-D-RIBOSE 1-METHYLPHOSPHONATE 5-TRIPHOSPHATE DIPHOSPHATASE"/>
    <property type="match status" value="1"/>
</dbReference>
<dbReference type="RefSeq" id="WP_089895515.1">
    <property type="nucleotide sequence ID" value="NZ_FOJG01000001.1"/>
</dbReference>
<accession>A0A1I0RF14</accession>
<dbReference type="Gene3D" id="3.40.50.10910">
    <property type="entry name" value="Amidohydrolase"/>
    <property type="match status" value="1"/>
</dbReference>
<evidence type="ECO:0000313" key="3">
    <source>
        <dbReference type="Proteomes" id="UP000199310"/>
    </source>
</evidence>
<dbReference type="STRING" id="29529.SAMN04488122_2724"/>
<name>A0A1I0RF14_9BACT</name>
<protein>
    <submittedName>
        <fullName evidence="2">Imidazolonepropionase</fullName>
    </submittedName>
</protein>
<dbReference type="InterPro" id="IPR051781">
    <property type="entry name" value="Metallo-dep_Hydrolase"/>
</dbReference>
<dbReference type="InterPro" id="IPR006680">
    <property type="entry name" value="Amidohydro-rel"/>
</dbReference>
<dbReference type="SUPFAM" id="SSF51556">
    <property type="entry name" value="Metallo-dependent hydrolases"/>
    <property type="match status" value="1"/>
</dbReference>
<dbReference type="Pfam" id="PF01979">
    <property type="entry name" value="Amidohydro_1"/>
    <property type="match status" value="1"/>
</dbReference>
<dbReference type="SUPFAM" id="SSF51338">
    <property type="entry name" value="Composite domain of metallo-dependent hydrolases"/>
    <property type="match status" value="1"/>
</dbReference>
<sequence>MRSYVLLALGLFFLGQESYAQLLLKNATIINGDAAIKPRKGSLLIRGEKIVQIIDDPAAIPAGVTRVIDCTGKFITPGLMDAHVHLATVDMNRQKRMHAKTDSILENMLRHGITSVRDMAGDAIFLAEYKRAIATGQLTGPDIFYAAQFAGPGYFAMMKGSSRADDDLGTTPWYCAITPQTNIALAVAAAKGAGASGIKIYADLTKEQIAAITREAHARGLQAWSHGTVFPAKPMDGVAAGVNSLSHAGDFAFQQLKGDTLALHGAWAQLYSKSFVFDTTVQVQLLKAMQQRGIFLDPTIFHASNNKLYNAFTVTRIAHRLGVKIVTGTDWIYPEKNEPVPLMNEMLLLVSKCGLTIPEAIQCATLNSATVTGLHDRGQIREGALADLLITNTNPYISLPALFQPEMVIKRGQVRQW</sequence>